<evidence type="ECO:0000313" key="3">
    <source>
        <dbReference type="EMBL" id="KAF6829483.1"/>
    </source>
</evidence>
<dbReference type="EMBL" id="WIGO01000107">
    <property type="protein sequence ID" value="KAF6829483.1"/>
    <property type="molecule type" value="Genomic_DNA"/>
</dbReference>
<comment type="caution">
    <text evidence="3">The sequence shown here is derived from an EMBL/GenBank/DDBJ whole genome shotgun (WGS) entry which is preliminary data.</text>
</comment>
<evidence type="ECO:0000259" key="2">
    <source>
        <dbReference type="Pfam" id="PF20150"/>
    </source>
</evidence>
<feature type="region of interest" description="Disordered" evidence="1">
    <location>
        <begin position="1"/>
        <end position="46"/>
    </location>
</feature>
<protein>
    <recommendedName>
        <fullName evidence="2">2EXR domain-containing protein</fullName>
    </recommendedName>
</protein>
<evidence type="ECO:0000256" key="1">
    <source>
        <dbReference type="SAM" id="MobiDB-lite"/>
    </source>
</evidence>
<accession>A0A8H6KDW6</accession>
<feature type="domain" description="2EXR" evidence="2">
    <location>
        <begin position="45"/>
        <end position="93"/>
    </location>
</feature>
<gene>
    <name evidence="3" type="ORF">CPLU01_07889</name>
</gene>
<dbReference type="Pfam" id="PF20150">
    <property type="entry name" value="2EXR"/>
    <property type="match status" value="1"/>
</dbReference>
<proteinExistence type="predicted"/>
<dbReference type="Proteomes" id="UP000654918">
    <property type="component" value="Unassembled WGS sequence"/>
</dbReference>
<name>A0A8H6KDW6_9PEZI</name>
<organism evidence="3 4">
    <name type="scientific">Colletotrichum plurivorum</name>
    <dbReference type="NCBI Taxonomy" id="2175906"/>
    <lineage>
        <taxon>Eukaryota</taxon>
        <taxon>Fungi</taxon>
        <taxon>Dikarya</taxon>
        <taxon>Ascomycota</taxon>
        <taxon>Pezizomycotina</taxon>
        <taxon>Sordariomycetes</taxon>
        <taxon>Hypocreomycetidae</taxon>
        <taxon>Glomerellales</taxon>
        <taxon>Glomerellaceae</taxon>
        <taxon>Colletotrichum</taxon>
        <taxon>Colletotrichum orchidearum species complex</taxon>
    </lineage>
</organism>
<sequence length="398" mass="46483">MGPRDLDVTTMMDNDEYDDRGSYRHPKPAQNVPAPPKGPDAGRTFHPFPKLPAELRRMIWREFYLEPRYFIAGEDSEASYGEDSPLPLDQDQWHFSREFTQRMTPYSRCARYWRAIDTAIDCTSREVARGLRGRVWFPTWAFAFKGDDDGAWVGSLPWRDPAKNPQRGYQYPSDVRINWDTDWINLSYLFEILCSGDLDDPSVVSSPKLDWWANIQNLAVPWNVPDYGIGDRSVTVPKMNLWVCCQKMPALTAVRGLLQPLRLPAATPRVVDLCASVDYFQRLHLLRLESCANEHIRRVRLEITCKMPGITWPPSWSRVRVLLSGVRFRNEFEEDWAKIHPAMVFEFERDAERFAEVELSEDEVEGSEQLFRELDLEPIQVAVRGLDDWIEYERQFLW</sequence>
<reference evidence="3" key="1">
    <citation type="journal article" date="2020" name="Phytopathology">
        <title>Genome Sequence Resources of Colletotrichum truncatum, C. plurivorum, C. musicola, and C. sojae: Four Species Pathogenic to Soybean (Glycine max).</title>
        <authorList>
            <person name="Rogerio F."/>
            <person name="Boufleur T.R."/>
            <person name="Ciampi-Guillardi M."/>
            <person name="Sukno S.A."/>
            <person name="Thon M.R."/>
            <person name="Massola Junior N.S."/>
            <person name="Baroncelli R."/>
        </authorList>
    </citation>
    <scope>NUCLEOTIDE SEQUENCE</scope>
    <source>
        <strain evidence="3">LFN00145</strain>
    </source>
</reference>
<evidence type="ECO:0000313" key="4">
    <source>
        <dbReference type="Proteomes" id="UP000654918"/>
    </source>
</evidence>
<keyword evidence="4" id="KW-1185">Reference proteome</keyword>
<dbReference type="AlphaFoldDB" id="A0A8H6KDW6"/>
<dbReference type="InterPro" id="IPR045518">
    <property type="entry name" value="2EXR"/>
</dbReference>